<name>A0AAE3JAS1_9FIRM</name>
<dbReference type="Proteomes" id="UP001198242">
    <property type="component" value="Unassembled WGS sequence"/>
</dbReference>
<organism evidence="1 2">
    <name type="scientific">Hominilimicola fabiformis</name>
    <dbReference type="NCBI Taxonomy" id="2885356"/>
    <lineage>
        <taxon>Bacteria</taxon>
        <taxon>Bacillati</taxon>
        <taxon>Bacillota</taxon>
        <taxon>Clostridia</taxon>
        <taxon>Eubacteriales</taxon>
        <taxon>Oscillospiraceae</taxon>
        <taxon>Hominilimicola</taxon>
    </lineage>
</organism>
<dbReference type="AlphaFoldDB" id="A0AAE3JAS1"/>
<comment type="caution">
    <text evidence="1">The sequence shown here is derived from an EMBL/GenBank/DDBJ whole genome shotgun (WGS) entry which is preliminary data.</text>
</comment>
<evidence type="ECO:0000313" key="1">
    <source>
        <dbReference type="EMBL" id="MCC2211716.1"/>
    </source>
</evidence>
<gene>
    <name evidence="1" type="ORF">LKE05_13085</name>
</gene>
<dbReference type="EMBL" id="JAJEQM010000023">
    <property type="protein sequence ID" value="MCC2211716.1"/>
    <property type="molecule type" value="Genomic_DNA"/>
</dbReference>
<dbReference type="RefSeq" id="WP_022229556.1">
    <property type="nucleotide sequence ID" value="NZ_JAJEQM010000023.1"/>
</dbReference>
<protein>
    <submittedName>
        <fullName evidence="1">Uncharacterized protein</fullName>
    </submittedName>
</protein>
<proteinExistence type="predicted"/>
<evidence type="ECO:0000313" key="2">
    <source>
        <dbReference type="Proteomes" id="UP001198242"/>
    </source>
</evidence>
<accession>A0AAE3JAS1</accession>
<reference evidence="1 2" key="1">
    <citation type="submission" date="2021-10" db="EMBL/GenBank/DDBJ databases">
        <title>Anaerobic single-cell dispensing facilitates the cultivation of human gut bacteria.</title>
        <authorList>
            <person name="Afrizal A."/>
        </authorList>
    </citation>
    <scope>NUCLEOTIDE SEQUENCE [LARGE SCALE GENOMIC DNA]</scope>
    <source>
        <strain evidence="1 2">CLA-AA-H232</strain>
    </source>
</reference>
<keyword evidence="2" id="KW-1185">Reference proteome</keyword>
<sequence length="133" mass="16078">MKCKTFECPYLTEEDKKFLEYEQKIYEESAKEIIALYRRCEDKHKSDCDGQDDYLQYSLLRFALKMNISNVCSNIQSIFIRDICRYFFQTRGIKELEVFAPQCEVLNKTKILMLDEVFDEYIRKYLEGKQDEK</sequence>